<sequence length="720" mass="78577">MQVDKWRHNFIKGFVKILLLLTFLLQTFSCTAGVNSDGRALLSFKWSIYSDPYLSLSDWNEWDPTPCNWSGISCLKLDSDKNPRVVSLQLPHKGLAGSIPKELGNLTYLRNIDLQNNQLIGMLHQELFDALFLRNIILSGNQLSGIIPAEVGNLTDLLYLNLGNNHLVGSIPDTVTNCASLVSLVLKENAFTGSIPYGMGSNLTLLQQLDLSSNRLTGSIPADLGDLSHLQGTLNLSYNHLSGLIPATLGKVPLNVSLDLQQNDLRGPIPQTGRFAIQGPSAFLGNSGLCGFPLKVECPSFPSEPWNLSPGLAATGSPGATVVIQGYESKSLGIKQTVAIAVGDVFGIAVISLSFIYCYMRHTFRKAKKNARTFSERNSFRYYGSSPREGPEGNSIATDPADLVRFSKDFNFELDDLLKASAYVLGKCGSGVVYKAILEGGTTVAVRSLGIEGVQYHKEIGNQLQIMGQVFHPNVVRLRAYFWSVQEKLLVYDFKSGGNLLAALQACRTAKGPLPWATRLNIAKGAARGLAYLHDCGFGKYVHGDIKPSKILLDENMEACIADFNLGKLQSLCDVVCDGMLVPGSRTCSNIRETAIDELQLFRSSPYQPPDASKNLRPTQKWDVYAFGVILLELLTGRSLPAKLAASESDLVTWVHTSSQGSKSFSKVLDPLLLERMHVQHEMLEVLQIALSCVAIAPEQRPRMKHIAESLGKIGCSSSK</sequence>
<protein>
    <submittedName>
        <fullName evidence="1">Uncharacterized protein</fullName>
    </submittedName>
</protein>
<dbReference type="EMBL" id="CM055100">
    <property type="protein sequence ID" value="KAJ7542913.1"/>
    <property type="molecule type" value="Genomic_DNA"/>
</dbReference>
<gene>
    <name evidence="1" type="ORF">O6H91_09G017000</name>
</gene>
<name>A0ACC2CLN7_DIPCM</name>
<evidence type="ECO:0000313" key="1">
    <source>
        <dbReference type="EMBL" id="KAJ7542913.1"/>
    </source>
</evidence>
<evidence type="ECO:0000313" key="2">
    <source>
        <dbReference type="Proteomes" id="UP001162992"/>
    </source>
</evidence>
<comment type="caution">
    <text evidence="1">The sequence shown here is derived from an EMBL/GenBank/DDBJ whole genome shotgun (WGS) entry which is preliminary data.</text>
</comment>
<reference evidence="2" key="1">
    <citation type="journal article" date="2024" name="Proc. Natl. Acad. Sci. U.S.A.">
        <title>Extraordinary preservation of gene collinearity over three hundred million years revealed in homosporous lycophytes.</title>
        <authorList>
            <person name="Li C."/>
            <person name="Wickell D."/>
            <person name="Kuo L.Y."/>
            <person name="Chen X."/>
            <person name="Nie B."/>
            <person name="Liao X."/>
            <person name="Peng D."/>
            <person name="Ji J."/>
            <person name="Jenkins J."/>
            <person name="Williams M."/>
            <person name="Shu S."/>
            <person name="Plott C."/>
            <person name="Barry K."/>
            <person name="Rajasekar S."/>
            <person name="Grimwood J."/>
            <person name="Han X."/>
            <person name="Sun S."/>
            <person name="Hou Z."/>
            <person name="He W."/>
            <person name="Dai G."/>
            <person name="Sun C."/>
            <person name="Schmutz J."/>
            <person name="Leebens-Mack J.H."/>
            <person name="Li F.W."/>
            <person name="Wang L."/>
        </authorList>
    </citation>
    <scope>NUCLEOTIDE SEQUENCE [LARGE SCALE GENOMIC DNA]</scope>
    <source>
        <strain evidence="2">cv. PW_Plant_1</strain>
    </source>
</reference>
<dbReference type="Proteomes" id="UP001162992">
    <property type="component" value="Chromosome 9"/>
</dbReference>
<accession>A0ACC2CLN7</accession>
<organism evidence="1 2">
    <name type="scientific">Diphasiastrum complanatum</name>
    <name type="common">Issler's clubmoss</name>
    <name type="synonym">Lycopodium complanatum</name>
    <dbReference type="NCBI Taxonomy" id="34168"/>
    <lineage>
        <taxon>Eukaryota</taxon>
        <taxon>Viridiplantae</taxon>
        <taxon>Streptophyta</taxon>
        <taxon>Embryophyta</taxon>
        <taxon>Tracheophyta</taxon>
        <taxon>Lycopodiopsida</taxon>
        <taxon>Lycopodiales</taxon>
        <taxon>Lycopodiaceae</taxon>
        <taxon>Lycopodioideae</taxon>
        <taxon>Diphasiastrum</taxon>
    </lineage>
</organism>
<keyword evidence="2" id="KW-1185">Reference proteome</keyword>
<proteinExistence type="predicted"/>